<name>A0A251L2M0_MANES</name>
<protein>
    <submittedName>
        <fullName evidence="1">Uncharacterized protein</fullName>
    </submittedName>
</protein>
<evidence type="ECO:0000313" key="1">
    <source>
        <dbReference type="EMBL" id="OAY52648.1"/>
    </source>
</evidence>
<proteinExistence type="predicted"/>
<dbReference type="EMBL" id="CM004390">
    <property type="protein sequence ID" value="OAY52648.1"/>
    <property type="molecule type" value="Genomic_DNA"/>
</dbReference>
<reference evidence="1" key="1">
    <citation type="submission" date="2016-02" db="EMBL/GenBank/DDBJ databases">
        <title>WGS assembly of Manihot esculenta.</title>
        <authorList>
            <person name="Bredeson J.V."/>
            <person name="Prochnik S.E."/>
            <person name="Lyons J.B."/>
            <person name="Schmutz J."/>
            <person name="Grimwood J."/>
            <person name="Vrebalov J."/>
            <person name="Bart R.S."/>
            <person name="Amuge T."/>
            <person name="Ferguson M.E."/>
            <person name="Green R."/>
            <person name="Putnam N."/>
            <person name="Stites J."/>
            <person name="Rounsley S."/>
            <person name="Rokhsar D.S."/>
        </authorList>
    </citation>
    <scope>NUCLEOTIDE SEQUENCE [LARGE SCALE GENOMIC DNA]</scope>
    <source>
        <tissue evidence="1">Leaf</tissue>
    </source>
</reference>
<accession>A0A251L2M0</accession>
<organism evidence="1">
    <name type="scientific">Manihot esculenta</name>
    <name type="common">Cassava</name>
    <name type="synonym">Jatropha manihot</name>
    <dbReference type="NCBI Taxonomy" id="3983"/>
    <lineage>
        <taxon>Eukaryota</taxon>
        <taxon>Viridiplantae</taxon>
        <taxon>Streptophyta</taxon>
        <taxon>Embryophyta</taxon>
        <taxon>Tracheophyta</taxon>
        <taxon>Spermatophyta</taxon>
        <taxon>Magnoliopsida</taxon>
        <taxon>eudicotyledons</taxon>
        <taxon>Gunneridae</taxon>
        <taxon>Pentapetalae</taxon>
        <taxon>rosids</taxon>
        <taxon>fabids</taxon>
        <taxon>Malpighiales</taxon>
        <taxon>Euphorbiaceae</taxon>
        <taxon>Crotonoideae</taxon>
        <taxon>Manihoteae</taxon>
        <taxon>Manihot</taxon>
    </lineage>
</organism>
<gene>
    <name evidence="1" type="ORF">MANES_04G099800</name>
</gene>
<sequence>MVLLSTRHKNHVNQGNKIAADSTVKVQNLSVYENCWFIKFRGIFISCTCDLLDGSFLRVLLQIRG</sequence>
<dbReference type="AlphaFoldDB" id="A0A251L2M0"/>
<dbReference type="EMBL" id="CM004390">
    <property type="protein sequence ID" value="OAY52647.1"/>
    <property type="molecule type" value="Genomic_DNA"/>
</dbReference>